<accession>X0T8C7</accession>
<evidence type="ECO:0000313" key="1">
    <source>
        <dbReference type="EMBL" id="GAF72340.1"/>
    </source>
</evidence>
<protein>
    <submittedName>
        <fullName evidence="1">Uncharacterized protein</fullName>
    </submittedName>
</protein>
<comment type="caution">
    <text evidence="1">The sequence shown here is derived from an EMBL/GenBank/DDBJ whole genome shotgun (WGS) entry which is preliminary data.</text>
</comment>
<name>X0T8C7_9ZZZZ</name>
<reference evidence="1" key="1">
    <citation type="journal article" date="2014" name="Front. Microbiol.">
        <title>High frequency of phylogenetically diverse reductive dehalogenase-homologous genes in deep subseafloor sedimentary metagenomes.</title>
        <authorList>
            <person name="Kawai M."/>
            <person name="Futagami T."/>
            <person name="Toyoda A."/>
            <person name="Takaki Y."/>
            <person name="Nishi S."/>
            <person name="Hori S."/>
            <person name="Arai W."/>
            <person name="Tsubouchi T."/>
            <person name="Morono Y."/>
            <person name="Uchiyama I."/>
            <person name="Ito T."/>
            <person name="Fujiyama A."/>
            <person name="Inagaki F."/>
            <person name="Takami H."/>
        </authorList>
    </citation>
    <scope>NUCLEOTIDE SEQUENCE</scope>
    <source>
        <strain evidence="1">Expedition CK06-06</strain>
    </source>
</reference>
<organism evidence="1">
    <name type="scientific">marine sediment metagenome</name>
    <dbReference type="NCBI Taxonomy" id="412755"/>
    <lineage>
        <taxon>unclassified sequences</taxon>
        <taxon>metagenomes</taxon>
        <taxon>ecological metagenomes</taxon>
    </lineage>
</organism>
<gene>
    <name evidence="1" type="ORF">S01H1_15314</name>
</gene>
<dbReference type="AlphaFoldDB" id="X0T8C7"/>
<sequence length="40" mass="4638">ELIGFKNVDLVEKELKTFRKLKNFWVAKNFSALKEGLING</sequence>
<feature type="non-terminal residue" evidence="1">
    <location>
        <position position="1"/>
    </location>
</feature>
<dbReference type="EMBL" id="BARS01007994">
    <property type="protein sequence ID" value="GAF72340.1"/>
    <property type="molecule type" value="Genomic_DNA"/>
</dbReference>
<proteinExistence type="predicted"/>